<dbReference type="OrthoDB" id="9795814at2"/>
<dbReference type="CDD" id="cd00454">
    <property type="entry name" value="TrHb1_N"/>
    <property type="match status" value="1"/>
</dbReference>
<keyword evidence="4 5" id="KW-0408">Iron</keyword>
<proteinExistence type="predicted"/>
<accession>A0A2T5TVZ3</accession>
<gene>
    <name evidence="6" type="ORF">C8J25_1226</name>
</gene>
<dbReference type="EMBL" id="QAYE01000022">
    <property type="protein sequence ID" value="PTW43426.1"/>
    <property type="molecule type" value="Genomic_DNA"/>
</dbReference>
<organism evidence="6 7">
    <name type="scientific">Sphingomonas faeni</name>
    <dbReference type="NCBI Taxonomy" id="185950"/>
    <lineage>
        <taxon>Bacteria</taxon>
        <taxon>Pseudomonadati</taxon>
        <taxon>Pseudomonadota</taxon>
        <taxon>Alphaproteobacteria</taxon>
        <taxon>Sphingomonadales</taxon>
        <taxon>Sphingomonadaceae</taxon>
        <taxon>Sphingomonas</taxon>
    </lineage>
</organism>
<dbReference type="RefSeq" id="WP_107956078.1">
    <property type="nucleotide sequence ID" value="NZ_QAYE01000022.1"/>
</dbReference>
<evidence type="ECO:0000313" key="6">
    <source>
        <dbReference type="EMBL" id="PTW43426.1"/>
    </source>
</evidence>
<protein>
    <submittedName>
        <fullName evidence="6">Hemoglobin</fullName>
    </submittedName>
</protein>
<evidence type="ECO:0000256" key="2">
    <source>
        <dbReference type="ARBA" id="ARBA00022617"/>
    </source>
</evidence>
<dbReference type="GO" id="GO:0020037">
    <property type="term" value="F:heme binding"/>
    <property type="evidence" value="ECO:0007669"/>
    <property type="project" value="InterPro"/>
</dbReference>
<sequence length="156" mass="16802">MLVLALLALLQTAPTPPGEDPVAPYAMSDANAGGRPFKGVAMLEAFNGVAGIDRIVDDLVTTSQADARIGDIFKGQDMIRLRRTLREQFCVLLNGGCRYTGRDMATAHKNLGIQAKDMNALVENLQAAMRREGVSFPAQNAFLGKLAVMKPDVVTR</sequence>
<keyword evidence="2 5" id="KW-0349">Heme</keyword>
<dbReference type="Pfam" id="PF01152">
    <property type="entry name" value="Bac_globin"/>
    <property type="match status" value="1"/>
</dbReference>
<evidence type="ECO:0000256" key="1">
    <source>
        <dbReference type="ARBA" id="ARBA00022448"/>
    </source>
</evidence>
<evidence type="ECO:0000256" key="3">
    <source>
        <dbReference type="ARBA" id="ARBA00022723"/>
    </source>
</evidence>
<evidence type="ECO:0000313" key="7">
    <source>
        <dbReference type="Proteomes" id="UP000244013"/>
    </source>
</evidence>
<dbReference type="InterPro" id="IPR012292">
    <property type="entry name" value="Globin/Proto"/>
</dbReference>
<dbReference type="AlphaFoldDB" id="A0A2T5TVZ3"/>
<comment type="caution">
    <text evidence="6">The sequence shown here is derived from an EMBL/GenBank/DDBJ whole genome shotgun (WGS) entry which is preliminary data.</text>
</comment>
<dbReference type="SUPFAM" id="SSF46458">
    <property type="entry name" value="Globin-like"/>
    <property type="match status" value="1"/>
</dbReference>
<keyword evidence="1" id="KW-0813">Transport</keyword>
<feature type="binding site" description="distal binding residue" evidence="5">
    <location>
        <position position="108"/>
    </location>
    <ligand>
        <name>heme</name>
        <dbReference type="ChEBI" id="CHEBI:30413"/>
    </ligand>
    <ligandPart>
        <name>Fe</name>
        <dbReference type="ChEBI" id="CHEBI:18248"/>
    </ligandPart>
</feature>
<evidence type="ECO:0000256" key="4">
    <source>
        <dbReference type="ARBA" id="ARBA00023004"/>
    </source>
</evidence>
<dbReference type="InterPro" id="IPR009050">
    <property type="entry name" value="Globin-like_sf"/>
</dbReference>
<dbReference type="Gene3D" id="1.10.490.10">
    <property type="entry name" value="Globins"/>
    <property type="match status" value="1"/>
</dbReference>
<reference evidence="6 7" key="1">
    <citation type="submission" date="2018-04" db="EMBL/GenBank/DDBJ databases">
        <title>Genomic Encyclopedia of Type Strains, Phase III (KMG-III): the genomes of soil and plant-associated and newly described type strains.</title>
        <authorList>
            <person name="Whitman W."/>
        </authorList>
    </citation>
    <scope>NUCLEOTIDE SEQUENCE [LARGE SCALE GENOMIC DNA]</scope>
    <source>
        <strain evidence="6 7">MA-olki</strain>
    </source>
</reference>
<evidence type="ECO:0000256" key="5">
    <source>
        <dbReference type="PIRSR" id="PIRSR601486-1"/>
    </source>
</evidence>
<keyword evidence="3 5" id="KW-0479">Metal-binding</keyword>
<dbReference type="Proteomes" id="UP000244013">
    <property type="component" value="Unassembled WGS sequence"/>
</dbReference>
<dbReference type="GO" id="GO:0046872">
    <property type="term" value="F:metal ion binding"/>
    <property type="evidence" value="ECO:0007669"/>
    <property type="project" value="UniProtKB-KW"/>
</dbReference>
<dbReference type="GO" id="GO:0019825">
    <property type="term" value="F:oxygen binding"/>
    <property type="evidence" value="ECO:0007669"/>
    <property type="project" value="InterPro"/>
</dbReference>
<name>A0A2T5TVZ3_9SPHN</name>
<dbReference type="GeneID" id="91007931"/>
<dbReference type="InterPro" id="IPR001486">
    <property type="entry name" value="Hemoglobin_trunc"/>
</dbReference>